<dbReference type="Gene3D" id="3.40.390.30">
    <property type="entry name" value="Metalloproteases ('zincins'), catalytic domain"/>
    <property type="match status" value="1"/>
</dbReference>
<evidence type="ECO:0000313" key="9">
    <source>
        <dbReference type="Proteomes" id="UP000315388"/>
    </source>
</evidence>
<comment type="subcellular location">
    <subcellularLocation>
        <location evidence="7">Cytoplasm</location>
    </subcellularLocation>
</comment>
<dbReference type="PROSITE" id="PS01306">
    <property type="entry name" value="UPF0054"/>
    <property type="match status" value="1"/>
</dbReference>
<keyword evidence="7" id="KW-0690">Ribosome biogenesis</keyword>
<accession>A0A502BLG4</accession>
<dbReference type="HAMAP" id="MF_00009">
    <property type="entry name" value="Endoribonucl_YbeY"/>
    <property type="match status" value="1"/>
</dbReference>
<gene>
    <name evidence="7 8" type="primary">ybeY</name>
    <name evidence="8" type="ORF">FHY56_08550</name>
</gene>
<dbReference type="EMBL" id="VEWJ01000005">
    <property type="protein sequence ID" value="TPF75312.1"/>
    <property type="molecule type" value="Genomic_DNA"/>
</dbReference>
<dbReference type="EC" id="3.1.-.-" evidence="7"/>
<protein>
    <recommendedName>
        <fullName evidence="7">Endoribonuclease YbeY</fullName>
        <ecNumber evidence="7">3.1.-.-</ecNumber>
    </recommendedName>
</protein>
<dbReference type="Proteomes" id="UP000315388">
    <property type="component" value="Unassembled WGS sequence"/>
</dbReference>
<evidence type="ECO:0000256" key="3">
    <source>
        <dbReference type="ARBA" id="ARBA00022723"/>
    </source>
</evidence>
<comment type="function">
    <text evidence="7">Single strand-specific metallo-endoribonuclease involved in late-stage 70S ribosome quality control and in maturation of the 3' terminus of the 16S rRNA.</text>
</comment>
<comment type="caution">
    <text evidence="8">The sequence shown here is derived from an EMBL/GenBank/DDBJ whole genome shotgun (WGS) entry which is preliminary data.</text>
</comment>
<feature type="binding site" evidence="7">
    <location>
        <position position="132"/>
    </location>
    <ligand>
        <name>Zn(2+)</name>
        <dbReference type="ChEBI" id="CHEBI:29105"/>
        <note>catalytic</note>
    </ligand>
</feature>
<dbReference type="InterPro" id="IPR002036">
    <property type="entry name" value="YbeY"/>
</dbReference>
<evidence type="ECO:0000256" key="1">
    <source>
        <dbReference type="ARBA" id="ARBA00010875"/>
    </source>
</evidence>
<comment type="similarity">
    <text evidence="1 7">Belongs to the endoribonuclease YbeY family.</text>
</comment>
<evidence type="ECO:0000313" key="8">
    <source>
        <dbReference type="EMBL" id="TPF75312.1"/>
    </source>
</evidence>
<name>A0A502BLG4_9HYPH</name>
<dbReference type="GO" id="GO:0004222">
    <property type="term" value="F:metalloendopeptidase activity"/>
    <property type="evidence" value="ECO:0007669"/>
    <property type="project" value="InterPro"/>
</dbReference>
<dbReference type="SUPFAM" id="SSF55486">
    <property type="entry name" value="Metalloproteases ('zincins'), catalytic domain"/>
    <property type="match status" value="1"/>
</dbReference>
<evidence type="ECO:0000256" key="6">
    <source>
        <dbReference type="ARBA" id="ARBA00022833"/>
    </source>
</evidence>
<dbReference type="PANTHER" id="PTHR46986">
    <property type="entry name" value="ENDORIBONUCLEASE YBEY, CHLOROPLASTIC"/>
    <property type="match status" value="1"/>
</dbReference>
<dbReference type="InterPro" id="IPR020549">
    <property type="entry name" value="YbeY_CS"/>
</dbReference>
<dbReference type="InterPro" id="IPR023091">
    <property type="entry name" value="MetalPrtase_cat_dom_sf_prd"/>
</dbReference>
<keyword evidence="4 7" id="KW-0255">Endonuclease</keyword>
<evidence type="ECO:0000256" key="4">
    <source>
        <dbReference type="ARBA" id="ARBA00022759"/>
    </source>
</evidence>
<organism evidence="8 9">
    <name type="scientific">Brucella gallinifaecis</name>
    <dbReference type="NCBI Taxonomy" id="215590"/>
    <lineage>
        <taxon>Bacteria</taxon>
        <taxon>Pseudomonadati</taxon>
        <taxon>Pseudomonadota</taxon>
        <taxon>Alphaproteobacteria</taxon>
        <taxon>Hyphomicrobiales</taxon>
        <taxon>Brucellaceae</taxon>
        <taxon>Brucella/Ochrobactrum group</taxon>
        <taxon>Brucella</taxon>
    </lineage>
</organism>
<dbReference type="GO" id="GO:0004521">
    <property type="term" value="F:RNA endonuclease activity"/>
    <property type="evidence" value="ECO:0007669"/>
    <property type="project" value="UniProtKB-UniRule"/>
</dbReference>
<proteinExistence type="inferred from homology"/>
<keyword evidence="5 7" id="KW-0378">Hydrolase</keyword>
<dbReference type="Pfam" id="PF02130">
    <property type="entry name" value="YbeY"/>
    <property type="match status" value="1"/>
</dbReference>
<dbReference type="NCBIfam" id="TIGR00043">
    <property type="entry name" value="rRNA maturation RNase YbeY"/>
    <property type="match status" value="1"/>
</dbReference>
<keyword evidence="6 7" id="KW-0862">Zinc</keyword>
<dbReference type="RefSeq" id="WP_140904751.1">
    <property type="nucleotide sequence ID" value="NZ_JBHTMD010000013.1"/>
</dbReference>
<sequence>MSDNAIQIDIMIEAGNWPEETALEGLVSRSVEAAWDNLRLEPAKSELSLVFTDDASIRKINAEWRNKDKATNVLSFPAYPVKAGGQPGPMLGDIIIARETVEREALTEGKPFDNHLTHLVVHGFLHLLGYDHETEEEAEEMERREREILHALAIPDPYAVSDLNVETD</sequence>
<keyword evidence="3 7" id="KW-0479">Metal-binding</keyword>
<keyword evidence="2 7" id="KW-0540">Nuclease</keyword>
<keyword evidence="9" id="KW-1185">Reference proteome</keyword>
<dbReference type="GO" id="GO:0008270">
    <property type="term" value="F:zinc ion binding"/>
    <property type="evidence" value="ECO:0007669"/>
    <property type="project" value="UniProtKB-UniRule"/>
</dbReference>
<feature type="binding site" evidence="7">
    <location>
        <position position="122"/>
    </location>
    <ligand>
        <name>Zn(2+)</name>
        <dbReference type="ChEBI" id="CHEBI:29105"/>
        <note>catalytic</note>
    </ligand>
</feature>
<evidence type="ECO:0000256" key="7">
    <source>
        <dbReference type="HAMAP-Rule" id="MF_00009"/>
    </source>
</evidence>
<dbReference type="GO" id="GO:0006364">
    <property type="term" value="P:rRNA processing"/>
    <property type="evidence" value="ECO:0007669"/>
    <property type="project" value="UniProtKB-UniRule"/>
</dbReference>
<evidence type="ECO:0000256" key="2">
    <source>
        <dbReference type="ARBA" id="ARBA00022722"/>
    </source>
</evidence>
<comment type="cofactor">
    <cofactor evidence="7">
        <name>Zn(2+)</name>
        <dbReference type="ChEBI" id="CHEBI:29105"/>
    </cofactor>
    <text evidence="7">Binds 1 zinc ion.</text>
</comment>
<keyword evidence="7" id="KW-0698">rRNA processing</keyword>
<evidence type="ECO:0000256" key="5">
    <source>
        <dbReference type="ARBA" id="ARBA00022801"/>
    </source>
</evidence>
<dbReference type="OrthoDB" id="9807740at2"/>
<keyword evidence="7" id="KW-0963">Cytoplasm</keyword>
<feature type="binding site" evidence="7">
    <location>
        <position position="126"/>
    </location>
    <ligand>
        <name>Zn(2+)</name>
        <dbReference type="ChEBI" id="CHEBI:29105"/>
        <note>catalytic</note>
    </ligand>
</feature>
<dbReference type="AlphaFoldDB" id="A0A502BLG4"/>
<reference evidence="8 9" key="1">
    <citation type="journal article" date="2003" name="Int. J. Syst. Evol. Microbiol.">
        <title>Towards a standardized format for the description of a novel species (of an established genus): Ochrobactrum gallinifaecis sp. nov.</title>
        <authorList>
            <person name="Kampfer P."/>
            <person name="Buczolits S."/>
            <person name="Albrecht A."/>
            <person name="Busse H.J."/>
            <person name="Stackebrandt E."/>
        </authorList>
    </citation>
    <scope>NUCLEOTIDE SEQUENCE [LARGE SCALE GENOMIC DNA]</scope>
    <source>
        <strain evidence="8 9">ISO 196</strain>
    </source>
</reference>
<dbReference type="PANTHER" id="PTHR46986:SF1">
    <property type="entry name" value="ENDORIBONUCLEASE YBEY, CHLOROPLASTIC"/>
    <property type="match status" value="1"/>
</dbReference>
<dbReference type="GO" id="GO:0005737">
    <property type="term" value="C:cytoplasm"/>
    <property type="evidence" value="ECO:0007669"/>
    <property type="project" value="UniProtKB-SubCell"/>
</dbReference>